<gene>
    <name evidence="13" type="ORF">FQA47_001874</name>
</gene>
<evidence type="ECO:0000256" key="1">
    <source>
        <dbReference type="ARBA" id="ARBA00004613"/>
    </source>
</evidence>
<evidence type="ECO:0000313" key="14">
    <source>
        <dbReference type="Proteomes" id="UP000646548"/>
    </source>
</evidence>
<dbReference type="GO" id="GO:0005737">
    <property type="term" value="C:cytoplasm"/>
    <property type="evidence" value="ECO:0007669"/>
    <property type="project" value="TreeGrafter"/>
</dbReference>
<keyword evidence="4" id="KW-0813">Transport</keyword>
<keyword evidence="10" id="KW-0873">Pyrrolidone carboxylic acid</keyword>
<evidence type="ECO:0000256" key="8">
    <source>
        <dbReference type="ARBA" id="ARBA00023157"/>
    </source>
</evidence>
<evidence type="ECO:0000259" key="12">
    <source>
        <dbReference type="Pfam" id="PF08212"/>
    </source>
</evidence>
<dbReference type="InterPro" id="IPR003057">
    <property type="entry name" value="Invtbrt_color"/>
</dbReference>
<evidence type="ECO:0000256" key="9">
    <source>
        <dbReference type="ARBA" id="ARBA00023180"/>
    </source>
</evidence>
<dbReference type="GO" id="GO:0006629">
    <property type="term" value="P:lipid metabolic process"/>
    <property type="evidence" value="ECO:0007669"/>
    <property type="project" value="TreeGrafter"/>
</dbReference>
<dbReference type="GO" id="GO:0000302">
    <property type="term" value="P:response to reactive oxygen species"/>
    <property type="evidence" value="ECO:0007669"/>
    <property type="project" value="TreeGrafter"/>
</dbReference>
<dbReference type="PRINTS" id="PR01273">
    <property type="entry name" value="INVTBRTCOLOR"/>
</dbReference>
<evidence type="ECO:0000256" key="5">
    <source>
        <dbReference type="ARBA" id="ARBA00022525"/>
    </source>
</evidence>
<dbReference type="SUPFAM" id="SSF50814">
    <property type="entry name" value="Lipocalins"/>
    <property type="match status" value="1"/>
</dbReference>
<dbReference type="Pfam" id="PF08212">
    <property type="entry name" value="Lipocalin_2"/>
    <property type="match status" value="1"/>
</dbReference>
<dbReference type="CDD" id="cd19437">
    <property type="entry name" value="lipocalin_apoD-like"/>
    <property type="match status" value="1"/>
</dbReference>
<dbReference type="GO" id="GO:0031409">
    <property type="term" value="F:pigment binding"/>
    <property type="evidence" value="ECO:0007669"/>
    <property type="project" value="InterPro"/>
</dbReference>
<dbReference type="AlphaFoldDB" id="A0A834FH31"/>
<comment type="subcellular location">
    <subcellularLocation>
        <location evidence="1">Secreted</location>
    </subcellularLocation>
</comment>
<keyword evidence="5" id="KW-0964">Secreted</keyword>
<dbReference type="FunFam" id="2.40.128.20:FF:000003">
    <property type="entry name" value="Apolipoprotein D"/>
    <property type="match status" value="1"/>
</dbReference>
<keyword evidence="9" id="KW-0325">Glycoprotein</keyword>
<evidence type="ECO:0000256" key="3">
    <source>
        <dbReference type="ARBA" id="ARBA00019890"/>
    </source>
</evidence>
<comment type="similarity">
    <text evidence="2 11">Belongs to the calycin superfamily. Lipocalin family.</text>
</comment>
<dbReference type="PIRSF" id="PIRSF036893">
    <property type="entry name" value="Lipocalin_ApoD"/>
    <property type="match status" value="1"/>
</dbReference>
<dbReference type="InterPro" id="IPR000566">
    <property type="entry name" value="Lipocln_cytosolic_FA-bd_dom"/>
</dbReference>
<evidence type="ECO:0000256" key="6">
    <source>
        <dbReference type="ARBA" id="ARBA00022729"/>
    </source>
</evidence>
<dbReference type="EMBL" id="WKFB01000147">
    <property type="protein sequence ID" value="KAF6733964.1"/>
    <property type="molecule type" value="Genomic_DNA"/>
</dbReference>
<organism evidence="13 14">
    <name type="scientific">Oryzias melastigma</name>
    <name type="common">Marine medaka</name>
    <dbReference type="NCBI Taxonomy" id="30732"/>
    <lineage>
        <taxon>Eukaryota</taxon>
        <taxon>Metazoa</taxon>
        <taxon>Chordata</taxon>
        <taxon>Craniata</taxon>
        <taxon>Vertebrata</taxon>
        <taxon>Euteleostomi</taxon>
        <taxon>Actinopterygii</taxon>
        <taxon>Neopterygii</taxon>
        <taxon>Teleostei</taxon>
        <taxon>Neoteleostei</taxon>
        <taxon>Acanthomorphata</taxon>
        <taxon>Ovalentaria</taxon>
        <taxon>Atherinomorphae</taxon>
        <taxon>Beloniformes</taxon>
        <taxon>Adrianichthyidae</taxon>
        <taxon>Oryziinae</taxon>
        <taxon>Oryzias</taxon>
    </lineage>
</organism>
<dbReference type="Proteomes" id="UP000646548">
    <property type="component" value="Unassembled WGS sequence"/>
</dbReference>
<dbReference type="GO" id="GO:0005576">
    <property type="term" value="C:extracellular region"/>
    <property type="evidence" value="ECO:0007669"/>
    <property type="project" value="UniProtKB-SubCell"/>
</dbReference>
<keyword evidence="6" id="KW-0732">Signal</keyword>
<keyword evidence="7" id="KW-0446">Lipid-binding</keyword>
<keyword evidence="8" id="KW-1015">Disulfide bond</keyword>
<protein>
    <recommendedName>
        <fullName evidence="3">Apolipoprotein D</fullName>
    </recommendedName>
</protein>
<dbReference type="GO" id="GO:0008289">
    <property type="term" value="F:lipid binding"/>
    <property type="evidence" value="ECO:0007669"/>
    <property type="project" value="UniProtKB-KW"/>
</dbReference>
<comment type="caution">
    <text evidence="13">The sequence shown here is derived from an EMBL/GenBank/DDBJ whole genome shotgun (WGS) entry which is preliminary data.</text>
</comment>
<evidence type="ECO:0000256" key="10">
    <source>
        <dbReference type="ARBA" id="ARBA00023283"/>
    </source>
</evidence>
<evidence type="ECO:0000256" key="11">
    <source>
        <dbReference type="PIRNR" id="PIRNR036893"/>
    </source>
</evidence>
<feature type="domain" description="Lipocalin/cytosolic fatty-acid binding" evidence="12">
    <location>
        <begin position="62"/>
        <end position="202"/>
    </location>
</feature>
<proteinExistence type="inferred from homology"/>
<name>A0A834FH31_ORYME</name>
<dbReference type="InterPro" id="IPR022271">
    <property type="entry name" value="Lipocalin_ApoD"/>
</dbReference>
<evidence type="ECO:0000313" key="13">
    <source>
        <dbReference type="EMBL" id="KAF6733964.1"/>
    </source>
</evidence>
<sequence>MLPIKETAAAELHCNPGRRTGTQRNMNPIQMLGLTLLCALSASGQVIMPGRCPDAAVQEKFDAAAYLGKWFEIQKLPNSFQKGQCSTAEYSLQSPGVVGVLNRELLNNGTIYALTGTAKPSPTEPAKLMVTFFENNPPSPYWVLSTDYTNFALVYSCTDLELIHTDFVWILSRTPSLPQETLEKLQNILISIGVSADKLLTTNHDQDYCRPMGN</sequence>
<dbReference type="PANTHER" id="PTHR10612:SF58">
    <property type="entry name" value="APOLIPOPROTEIN D"/>
    <property type="match status" value="1"/>
</dbReference>
<evidence type="ECO:0000256" key="2">
    <source>
        <dbReference type="ARBA" id="ARBA00006889"/>
    </source>
</evidence>
<dbReference type="PRINTS" id="PR00179">
    <property type="entry name" value="LIPOCALIN"/>
</dbReference>
<reference evidence="13" key="1">
    <citation type="journal article" name="BMC Genomics">
        <title>Long-read sequencing and de novo genome assembly of marine medaka (Oryzias melastigma).</title>
        <authorList>
            <person name="Liang P."/>
            <person name="Saqib H.S.A."/>
            <person name="Ni X."/>
            <person name="Shen Y."/>
        </authorList>
    </citation>
    <scope>NUCLEOTIDE SEQUENCE</scope>
    <source>
        <strain evidence="13">Bigg-433</strain>
    </source>
</reference>
<keyword evidence="13" id="KW-0449">Lipoprotein</keyword>
<dbReference type="InterPro" id="IPR012674">
    <property type="entry name" value="Calycin"/>
</dbReference>
<evidence type="ECO:0000256" key="7">
    <source>
        <dbReference type="ARBA" id="ARBA00023121"/>
    </source>
</evidence>
<dbReference type="Gene3D" id="2.40.128.20">
    <property type="match status" value="1"/>
</dbReference>
<accession>A0A834FH31</accession>
<evidence type="ECO:0000256" key="4">
    <source>
        <dbReference type="ARBA" id="ARBA00022448"/>
    </source>
</evidence>
<dbReference type="PANTHER" id="PTHR10612">
    <property type="entry name" value="APOLIPOPROTEIN D"/>
    <property type="match status" value="1"/>
</dbReference>